<reference evidence="3 4" key="1">
    <citation type="submission" date="2020-05" db="EMBL/GenBank/DDBJ databases">
        <title>Streptobacillus felis strain LHL191014123.</title>
        <authorList>
            <person name="Fawzy A."/>
            <person name="Rau J."/>
            <person name="Risse K."/>
            <person name="Schauerte N."/>
            <person name="Geiger C."/>
            <person name="Blom J."/>
            <person name="Imirzalioglu C."/>
            <person name="Falgenhauer J."/>
            <person name="Bach A."/>
            <person name="Herden C."/>
            <person name="Eisenberg T."/>
        </authorList>
    </citation>
    <scope>NUCLEOTIDE SEQUENCE [LARGE SCALE GENOMIC DNA]</scope>
    <source>
        <strain evidence="3 4">LHL191014123</strain>
    </source>
</reference>
<evidence type="ECO:0000313" key="4">
    <source>
        <dbReference type="Proteomes" id="UP000526184"/>
    </source>
</evidence>
<dbReference type="GO" id="GO:0032259">
    <property type="term" value="P:methylation"/>
    <property type="evidence" value="ECO:0007669"/>
    <property type="project" value="UniProtKB-KW"/>
</dbReference>
<dbReference type="GO" id="GO:0008168">
    <property type="term" value="F:methyltransferase activity"/>
    <property type="evidence" value="ECO:0007669"/>
    <property type="project" value="UniProtKB-KW"/>
</dbReference>
<sequence>MTHKKFAHIYDEFMNFVDYKSWYKFLKSFFKNKKLKVLDLGCGTGTLASMFSKDGHSVTAVDISDDMIEIAKNKYSELDIEFLKGDITKDTFGEEYDLIMCNFDTVNYFENLKEFQFFLKNAHKSLKKDGFFIFDIVEEGIFEEIFLNDLFIDETDKYLCIMRHEKYKKFKHLVEMTIFVKENENLYRKYTETHKKIIYDTELILDNLKNEGFILYDTARNSEYGESRLFLVCKK</sequence>
<dbReference type="Proteomes" id="UP000526184">
    <property type="component" value="Unassembled WGS sequence"/>
</dbReference>
<keyword evidence="4" id="KW-1185">Reference proteome</keyword>
<feature type="domain" description="Methyltransferase" evidence="2">
    <location>
        <begin position="37"/>
        <end position="130"/>
    </location>
</feature>
<comment type="caution">
    <text evidence="3">The sequence shown here is derived from an EMBL/GenBank/DDBJ whole genome shotgun (WGS) entry which is preliminary data.</text>
</comment>
<dbReference type="RefSeq" id="WP_067320101.1">
    <property type="nucleotide sequence ID" value="NZ_CBCRWS010000022.1"/>
</dbReference>
<evidence type="ECO:0000256" key="1">
    <source>
        <dbReference type="ARBA" id="ARBA00022679"/>
    </source>
</evidence>
<keyword evidence="3" id="KW-0489">Methyltransferase</keyword>
<dbReference type="InterPro" id="IPR029063">
    <property type="entry name" value="SAM-dependent_MTases_sf"/>
</dbReference>
<dbReference type="Gene3D" id="2.20.25.110">
    <property type="entry name" value="S-adenosyl-L-methionine-dependent methyltransferases"/>
    <property type="match status" value="1"/>
</dbReference>
<organism evidence="3 4">
    <name type="scientific">Streptobacillus felis</name>
    <dbReference type="NCBI Taxonomy" id="1384509"/>
    <lineage>
        <taxon>Bacteria</taxon>
        <taxon>Fusobacteriati</taxon>
        <taxon>Fusobacteriota</taxon>
        <taxon>Fusobacteriia</taxon>
        <taxon>Fusobacteriales</taxon>
        <taxon>Leptotrichiaceae</taxon>
        <taxon>Streptobacillus</taxon>
    </lineage>
</organism>
<dbReference type="Pfam" id="PF13649">
    <property type="entry name" value="Methyltransf_25"/>
    <property type="match status" value="1"/>
</dbReference>
<gene>
    <name evidence="3" type="ORF">HP397_04640</name>
</gene>
<dbReference type="InterPro" id="IPR041698">
    <property type="entry name" value="Methyltransf_25"/>
</dbReference>
<keyword evidence="1 3" id="KW-0808">Transferase</keyword>
<dbReference type="PANTHER" id="PTHR43861">
    <property type="entry name" value="TRANS-ACONITATE 2-METHYLTRANSFERASE-RELATED"/>
    <property type="match status" value="1"/>
</dbReference>
<dbReference type="SUPFAM" id="SSF53335">
    <property type="entry name" value="S-adenosyl-L-methionine-dependent methyltransferases"/>
    <property type="match status" value="1"/>
</dbReference>
<name>A0A7Z0T7B0_9FUSO</name>
<evidence type="ECO:0000259" key="2">
    <source>
        <dbReference type="Pfam" id="PF13649"/>
    </source>
</evidence>
<protein>
    <submittedName>
        <fullName evidence="3">Class I SAM-dependent methyltransferase</fullName>
    </submittedName>
</protein>
<accession>A0A7Z0T7B0</accession>
<dbReference type="OrthoDB" id="9811589at2"/>
<dbReference type="AlphaFoldDB" id="A0A7Z0T7B0"/>
<dbReference type="EMBL" id="JABMKT010000021">
    <property type="protein sequence ID" value="NYV28101.1"/>
    <property type="molecule type" value="Genomic_DNA"/>
</dbReference>
<dbReference type="CDD" id="cd02440">
    <property type="entry name" value="AdoMet_MTases"/>
    <property type="match status" value="1"/>
</dbReference>
<proteinExistence type="predicted"/>
<dbReference type="Gene3D" id="3.40.50.150">
    <property type="entry name" value="Vaccinia Virus protein VP39"/>
    <property type="match status" value="1"/>
</dbReference>
<evidence type="ECO:0000313" key="3">
    <source>
        <dbReference type="EMBL" id="NYV28101.1"/>
    </source>
</evidence>